<sequence>MLSSLRLRAPRLYALHASPVIRTKSILQRSFSALVDSKWVRNAQTSGEPELLLLDCNHPTSYLRGHIPDAVPFTMAPSLFKDHTPEATGVVSLELFCDIVQALQVPKDATLVFYDDDSIGLIATRTWWVFRHFGFPLEQLKVLDGGLKQWKAEGNEVDTGEAEDREIAADLWTQPVDTQKLVGFQAVQKGIADPATQFVDTRSAEEFRGEDALGNARAGHVPGAVHFNWMEGVDFLRNGRFKTKDELEEVFVDTFRLDKAKPVITYCHRGIRAANTAFLLEQIVGFKDVTIYEDSMLEYLNRDDSEVDEQ</sequence>
<evidence type="ECO:0000256" key="1">
    <source>
        <dbReference type="ARBA" id="ARBA00022679"/>
    </source>
</evidence>
<dbReference type="Gene3D" id="3.40.250.10">
    <property type="entry name" value="Rhodanese-like domain"/>
    <property type="match status" value="2"/>
</dbReference>
<dbReference type="Proteomes" id="UP001162060">
    <property type="component" value="Unassembled WGS sequence"/>
</dbReference>
<dbReference type="SMART" id="SM00450">
    <property type="entry name" value="RHOD"/>
    <property type="match status" value="2"/>
</dbReference>
<keyword evidence="2" id="KW-0677">Repeat</keyword>
<evidence type="ECO:0000256" key="2">
    <source>
        <dbReference type="ARBA" id="ARBA00022737"/>
    </source>
</evidence>
<accession>A0AAV1V415</accession>
<dbReference type="AlphaFoldDB" id="A0AAV1V415"/>
<dbReference type="EMBL" id="CAKLBY020000256">
    <property type="protein sequence ID" value="CAK7940228.1"/>
    <property type="molecule type" value="Genomic_DNA"/>
</dbReference>
<dbReference type="InterPro" id="IPR036873">
    <property type="entry name" value="Rhodanese-like_dom_sf"/>
</dbReference>
<evidence type="ECO:0000313" key="4">
    <source>
        <dbReference type="EMBL" id="CAK7940228.1"/>
    </source>
</evidence>
<dbReference type="InterPro" id="IPR045078">
    <property type="entry name" value="TST/MPST-like"/>
</dbReference>
<dbReference type="CDD" id="cd01448">
    <property type="entry name" value="TST_Repeat_1"/>
    <property type="match status" value="1"/>
</dbReference>
<comment type="caution">
    <text evidence="4">The sequence shown here is derived from an EMBL/GenBank/DDBJ whole genome shotgun (WGS) entry which is preliminary data.</text>
</comment>
<evidence type="ECO:0000313" key="5">
    <source>
        <dbReference type="Proteomes" id="UP001162060"/>
    </source>
</evidence>
<feature type="domain" description="Rhodanese" evidence="3">
    <location>
        <begin position="47"/>
        <end position="159"/>
    </location>
</feature>
<dbReference type="InterPro" id="IPR001763">
    <property type="entry name" value="Rhodanese-like_dom"/>
</dbReference>
<feature type="domain" description="Rhodanese" evidence="3">
    <location>
        <begin position="192"/>
        <end position="308"/>
    </location>
</feature>
<dbReference type="PANTHER" id="PTHR11364">
    <property type="entry name" value="THIOSULFATE SULFERTANSFERASE"/>
    <property type="match status" value="1"/>
</dbReference>
<dbReference type="Pfam" id="PF00581">
    <property type="entry name" value="Rhodanese"/>
    <property type="match status" value="2"/>
</dbReference>
<protein>
    <recommendedName>
        <fullName evidence="3">Rhodanese domain-containing protein</fullName>
    </recommendedName>
</protein>
<organism evidence="4 5">
    <name type="scientific">Peronospora matthiolae</name>
    <dbReference type="NCBI Taxonomy" id="2874970"/>
    <lineage>
        <taxon>Eukaryota</taxon>
        <taxon>Sar</taxon>
        <taxon>Stramenopiles</taxon>
        <taxon>Oomycota</taxon>
        <taxon>Peronosporomycetes</taxon>
        <taxon>Peronosporales</taxon>
        <taxon>Peronosporaceae</taxon>
        <taxon>Peronospora</taxon>
    </lineage>
</organism>
<dbReference type="GO" id="GO:0005739">
    <property type="term" value="C:mitochondrion"/>
    <property type="evidence" value="ECO:0007669"/>
    <property type="project" value="TreeGrafter"/>
</dbReference>
<gene>
    <name evidence="4" type="ORF">PM001_LOCUS25378</name>
</gene>
<name>A0AAV1V415_9STRA</name>
<dbReference type="CDD" id="cd01449">
    <property type="entry name" value="TST_Repeat_2"/>
    <property type="match status" value="1"/>
</dbReference>
<proteinExistence type="predicted"/>
<dbReference type="PANTHER" id="PTHR11364:SF27">
    <property type="entry name" value="SULFURTRANSFERASE"/>
    <property type="match status" value="1"/>
</dbReference>
<dbReference type="SUPFAM" id="SSF52821">
    <property type="entry name" value="Rhodanese/Cell cycle control phosphatase"/>
    <property type="match status" value="2"/>
</dbReference>
<dbReference type="GO" id="GO:0004792">
    <property type="term" value="F:thiosulfate-cyanide sulfurtransferase activity"/>
    <property type="evidence" value="ECO:0007669"/>
    <property type="project" value="TreeGrafter"/>
</dbReference>
<evidence type="ECO:0000259" key="3">
    <source>
        <dbReference type="PROSITE" id="PS50206"/>
    </source>
</evidence>
<dbReference type="PROSITE" id="PS50206">
    <property type="entry name" value="RHODANESE_3"/>
    <property type="match status" value="2"/>
</dbReference>
<reference evidence="4" key="1">
    <citation type="submission" date="2024-01" db="EMBL/GenBank/DDBJ databases">
        <authorList>
            <person name="Webb A."/>
        </authorList>
    </citation>
    <scope>NUCLEOTIDE SEQUENCE</scope>
    <source>
        <strain evidence="4">Pm1</strain>
    </source>
</reference>
<keyword evidence="1" id="KW-0808">Transferase</keyword>